<dbReference type="InterPro" id="IPR036188">
    <property type="entry name" value="FAD/NAD-bd_sf"/>
</dbReference>
<protein>
    <submittedName>
        <fullName evidence="3">Sarcosine oxidase subunit beta</fullName>
    </submittedName>
</protein>
<dbReference type="SUPFAM" id="SSF51905">
    <property type="entry name" value="FAD/NAD(P)-binding domain"/>
    <property type="match status" value="1"/>
</dbReference>
<keyword evidence="4" id="KW-1185">Reference proteome</keyword>
<dbReference type="Gene3D" id="3.50.50.60">
    <property type="entry name" value="FAD/NAD(P)-binding domain"/>
    <property type="match status" value="1"/>
</dbReference>
<gene>
    <name evidence="3" type="ORF">BG61_08815</name>
</gene>
<dbReference type="GO" id="GO:0016491">
    <property type="term" value="F:oxidoreductase activity"/>
    <property type="evidence" value="ECO:0007669"/>
    <property type="project" value="UniProtKB-KW"/>
</dbReference>
<dbReference type="SUPFAM" id="SSF54373">
    <property type="entry name" value="FAD-linked reductases, C-terminal domain"/>
    <property type="match status" value="1"/>
</dbReference>
<sequence length="413" mass="45355">MPWRLARFAMSKKHPEPRMFTQHDSLRRSYDVVIIGAGGHGLASAYYLAREHGITNVAVLEKGYIGGGNTGRNTTIIRSNYLTPEGVQFYDASLKLWQDLSEDFDLNLFYSTRGHYTLAHTDSAMRTMRWRAEVNKHYGVDSEVVGPKEVKASAPMMDLSCGGVAPILGALYHAPGSVARHDAVAWGYGRGADQRGVEIHQQTEVLGIDVAGGKVKGVKTSRGYISTNKVLCAVAGSTPRITDMVDVRTPIYIHPLQAMVSEPLKPWLDPILVSGSLHVYISQSARGELVMGASLDPYELHSTRSTLDFVEGLTAHMLEMFPFLSQVKVMRQWAGMADMTPDFAPIMGKTQVEGFYLDSGWGTWGFKATPICGKTMSHTVVNDTNHPLITGFTLDRFREFSLTGEKGAASVGH</sequence>
<dbReference type="EMBL" id="JFHC01000016">
    <property type="protein sequence ID" value="KDR42437.1"/>
    <property type="molecule type" value="Genomic_DNA"/>
</dbReference>
<comment type="caution">
    <text evidence="3">The sequence shown here is derived from an EMBL/GenBank/DDBJ whole genome shotgun (WGS) entry which is preliminary data.</text>
</comment>
<dbReference type="PROSITE" id="PS50206">
    <property type="entry name" value="RHODANESE_3"/>
    <property type="match status" value="1"/>
</dbReference>
<dbReference type="InterPro" id="IPR006076">
    <property type="entry name" value="FAD-dep_OxRdtase"/>
</dbReference>
<dbReference type="PANTHER" id="PTHR13847:SF287">
    <property type="entry name" value="FAD-DEPENDENT OXIDOREDUCTASE DOMAIN-CONTAINING PROTEIN 1"/>
    <property type="match status" value="1"/>
</dbReference>
<dbReference type="Pfam" id="PF01266">
    <property type="entry name" value="DAO"/>
    <property type="match status" value="1"/>
</dbReference>
<dbReference type="InterPro" id="IPR001763">
    <property type="entry name" value="Rhodanese-like_dom"/>
</dbReference>
<dbReference type="RefSeq" id="WP_035937819.1">
    <property type="nucleotide sequence ID" value="NZ_CADFFX010000022.1"/>
</dbReference>
<dbReference type="Gene3D" id="3.30.9.10">
    <property type="entry name" value="D-Amino Acid Oxidase, subunit A, domain 2"/>
    <property type="match status" value="1"/>
</dbReference>
<dbReference type="AlphaFoldDB" id="A0A069PPQ3"/>
<proteinExistence type="predicted"/>
<organism evidence="3 4">
    <name type="scientific">Caballeronia glathei</name>
    <dbReference type="NCBI Taxonomy" id="60547"/>
    <lineage>
        <taxon>Bacteria</taxon>
        <taxon>Pseudomonadati</taxon>
        <taxon>Pseudomonadota</taxon>
        <taxon>Betaproteobacteria</taxon>
        <taxon>Burkholderiales</taxon>
        <taxon>Burkholderiaceae</taxon>
        <taxon>Caballeronia</taxon>
    </lineage>
</organism>
<keyword evidence="1" id="KW-0560">Oxidoreductase</keyword>
<dbReference type="STRING" id="60547.GCA_000751215_05498"/>
<accession>A0A069PPQ3</accession>
<evidence type="ECO:0000256" key="1">
    <source>
        <dbReference type="ARBA" id="ARBA00023002"/>
    </source>
</evidence>
<evidence type="ECO:0000313" key="3">
    <source>
        <dbReference type="EMBL" id="KDR42437.1"/>
    </source>
</evidence>
<dbReference type="GO" id="GO:0005737">
    <property type="term" value="C:cytoplasm"/>
    <property type="evidence" value="ECO:0007669"/>
    <property type="project" value="TreeGrafter"/>
</dbReference>
<dbReference type="Proteomes" id="UP000027466">
    <property type="component" value="Unassembled WGS sequence"/>
</dbReference>
<evidence type="ECO:0000313" key="4">
    <source>
        <dbReference type="Proteomes" id="UP000027466"/>
    </source>
</evidence>
<reference evidence="3 4" key="1">
    <citation type="submission" date="2014-03" db="EMBL/GenBank/DDBJ databases">
        <title>Draft Genome Sequences of Four Burkholderia Strains.</title>
        <authorList>
            <person name="Liu X.Y."/>
            <person name="Li C.X."/>
            <person name="Xu J.H."/>
        </authorList>
    </citation>
    <scope>NUCLEOTIDE SEQUENCE [LARGE SCALE GENOMIC DNA]</scope>
    <source>
        <strain evidence="3 4">DSM 50014</strain>
    </source>
</reference>
<name>A0A069PPQ3_9BURK</name>
<evidence type="ECO:0000259" key="2">
    <source>
        <dbReference type="PROSITE" id="PS50206"/>
    </source>
</evidence>
<dbReference type="PANTHER" id="PTHR13847">
    <property type="entry name" value="SARCOSINE DEHYDROGENASE-RELATED"/>
    <property type="match status" value="1"/>
</dbReference>
<feature type="domain" description="Rhodanese" evidence="2">
    <location>
        <begin position="32"/>
        <end position="76"/>
    </location>
</feature>